<protein>
    <submittedName>
        <fullName evidence="1">Uncharacterized protein</fullName>
    </submittedName>
</protein>
<organism evidence="1 2">
    <name type="scientific">Anaeromyxobacter dehalogenans (strain 2CP-C)</name>
    <dbReference type="NCBI Taxonomy" id="290397"/>
    <lineage>
        <taxon>Bacteria</taxon>
        <taxon>Pseudomonadati</taxon>
        <taxon>Myxococcota</taxon>
        <taxon>Myxococcia</taxon>
        <taxon>Myxococcales</taxon>
        <taxon>Cystobacterineae</taxon>
        <taxon>Anaeromyxobacteraceae</taxon>
        <taxon>Anaeromyxobacter</taxon>
    </lineage>
</organism>
<sequence>MVAAPEVALVRPVGGAAAPAGSPAAPRSAPLSRHVIEDWAANGVEVRRIVTLHELRAEGLRMRSCVTDYREKIQRGEAVVFHAQVGSRGLTIAISPCMGGWRVSEWKGFANRPVTETEVALLGPWMRAREILHHPRA</sequence>
<reference evidence="1" key="1">
    <citation type="submission" date="2006-01" db="EMBL/GenBank/DDBJ databases">
        <title>Complete sequence of Anaeromyxobacter dehalogenans 2CP-C.</title>
        <authorList>
            <consortium name="US DOE Joint Genome Institute"/>
            <person name="Copeland A."/>
            <person name="Lucas S."/>
            <person name="Lapidus A."/>
            <person name="Barry K."/>
            <person name="Detter J.C."/>
            <person name="Glavina T."/>
            <person name="Hammon N."/>
            <person name="Israni S."/>
            <person name="Pitluck S."/>
            <person name="Brettin T."/>
            <person name="Bruce D."/>
            <person name="Han C."/>
            <person name="Tapia R."/>
            <person name="Gilna P."/>
            <person name="Kiss H."/>
            <person name="Schmutz J."/>
            <person name="Larimer F."/>
            <person name="Land M."/>
            <person name="Kyrpides N."/>
            <person name="Anderson I."/>
            <person name="Sanford R.A."/>
            <person name="Ritalahti K.M."/>
            <person name="Thomas H.S."/>
            <person name="Kirby J.R."/>
            <person name="Zhulin I.B."/>
            <person name="Loeffler F.E."/>
            <person name="Richardson P."/>
        </authorList>
    </citation>
    <scope>NUCLEOTIDE SEQUENCE</scope>
    <source>
        <strain evidence="1">2CP-C</strain>
    </source>
</reference>
<accession>Q2IFL5</accession>
<dbReference type="STRING" id="290397.Adeh_3608"/>
<gene>
    <name evidence="1" type="ordered locus">Adeh_3608</name>
</gene>
<dbReference type="KEGG" id="ade:Adeh_3608"/>
<dbReference type="Proteomes" id="UP000001935">
    <property type="component" value="Chromosome"/>
</dbReference>
<dbReference type="RefSeq" id="WP_011422656.1">
    <property type="nucleotide sequence ID" value="NC_007760.1"/>
</dbReference>
<dbReference type="EMBL" id="CP000251">
    <property type="protein sequence ID" value="ABC83374.1"/>
    <property type="molecule type" value="Genomic_DNA"/>
</dbReference>
<dbReference type="AlphaFoldDB" id="Q2IFL5"/>
<dbReference type="HOGENOM" id="CLU_1861028_0_0_7"/>
<evidence type="ECO:0000313" key="1">
    <source>
        <dbReference type="EMBL" id="ABC83374.1"/>
    </source>
</evidence>
<name>Q2IFL5_ANADE</name>
<proteinExistence type="predicted"/>
<evidence type="ECO:0000313" key="2">
    <source>
        <dbReference type="Proteomes" id="UP000001935"/>
    </source>
</evidence>